<gene>
    <name evidence="3" type="ORF">HKBW3S43_02101</name>
</gene>
<dbReference type="Proteomes" id="UP000576480">
    <property type="component" value="Unassembled WGS sequence"/>
</dbReference>
<evidence type="ECO:0000256" key="1">
    <source>
        <dbReference type="SAM" id="Phobius"/>
    </source>
</evidence>
<accession>A0A6V8PUN9</accession>
<keyword evidence="1" id="KW-0812">Transmembrane</keyword>
<dbReference type="InterPro" id="IPR020103">
    <property type="entry name" value="PsdUridine_synth_cat_dom_sf"/>
</dbReference>
<feature type="transmembrane region" description="Helical" evidence="1">
    <location>
        <begin position="12"/>
        <end position="31"/>
    </location>
</feature>
<dbReference type="GO" id="GO:0009982">
    <property type="term" value="F:pseudouridine synthase activity"/>
    <property type="evidence" value="ECO:0007669"/>
    <property type="project" value="InterPro"/>
</dbReference>
<sequence>MYQCEWRKEEDFVILIFRANYFLWHMVWLMMGNIVEVGLGKMAPTGVREILESRDRRRAGATAEARGLFLWDVRY</sequence>
<dbReference type="Pfam" id="PF01416">
    <property type="entry name" value="PseudoU_synth_1"/>
    <property type="match status" value="1"/>
</dbReference>
<evidence type="ECO:0000259" key="2">
    <source>
        <dbReference type="Pfam" id="PF01416"/>
    </source>
</evidence>
<dbReference type="AlphaFoldDB" id="A0A6V8PUN9"/>
<dbReference type="EMBL" id="BLSB01000565">
    <property type="protein sequence ID" value="GFP36312.1"/>
    <property type="molecule type" value="Genomic_DNA"/>
</dbReference>
<dbReference type="GO" id="GO:0001522">
    <property type="term" value="P:pseudouridine synthesis"/>
    <property type="evidence" value="ECO:0007669"/>
    <property type="project" value="InterPro"/>
</dbReference>
<reference evidence="3 4" key="1">
    <citation type="journal article" date="2020" name="Front. Microbiol.">
        <title>Single-cell genomics of novel Actinobacteria with the Wood-Ljungdahl pathway discovered in a serpentinizing system.</title>
        <authorList>
            <person name="Merino N."/>
            <person name="Kawai M."/>
            <person name="Boyd E.S."/>
            <person name="Colman D.R."/>
            <person name="McGlynn S.E."/>
            <person name="Nealson K.H."/>
            <person name="Kurokawa K."/>
            <person name="Hongoh Y."/>
        </authorList>
    </citation>
    <scope>NUCLEOTIDE SEQUENCE [LARGE SCALE GENOMIC DNA]</scope>
    <source>
        <strain evidence="3 4">S43</strain>
    </source>
</reference>
<proteinExistence type="predicted"/>
<dbReference type="InterPro" id="IPR020095">
    <property type="entry name" value="PsdUridine_synth_TruA_C"/>
</dbReference>
<feature type="domain" description="Pseudouridine synthase I TruA alpha/beta" evidence="2">
    <location>
        <begin position="2"/>
        <end position="75"/>
    </location>
</feature>
<dbReference type="InterPro" id="IPR020097">
    <property type="entry name" value="PsdUridine_synth_TruA_a/b_dom"/>
</dbReference>
<keyword evidence="1" id="KW-1133">Transmembrane helix</keyword>
<dbReference type="GO" id="GO:0003723">
    <property type="term" value="F:RNA binding"/>
    <property type="evidence" value="ECO:0007669"/>
    <property type="project" value="InterPro"/>
</dbReference>
<evidence type="ECO:0000313" key="4">
    <source>
        <dbReference type="Proteomes" id="UP000576480"/>
    </source>
</evidence>
<protein>
    <recommendedName>
        <fullName evidence="2">Pseudouridine synthase I TruA alpha/beta domain-containing protein</fullName>
    </recommendedName>
</protein>
<name>A0A6V8PUN9_9ACTN</name>
<organism evidence="3 4">
    <name type="scientific">Candidatus Hakubella thermalkaliphila</name>
    <dbReference type="NCBI Taxonomy" id="2754717"/>
    <lineage>
        <taxon>Bacteria</taxon>
        <taxon>Bacillati</taxon>
        <taxon>Actinomycetota</taxon>
        <taxon>Actinomycetota incertae sedis</taxon>
        <taxon>Candidatus Hakubellales</taxon>
        <taxon>Candidatus Hakubellaceae</taxon>
        <taxon>Candidatus Hakubella</taxon>
    </lineage>
</organism>
<dbReference type="GO" id="GO:0006396">
    <property type="term" value="P:RNA processing"/>
    <property type="evidence" value="ECO:0007669"/>
    <property type="project" value="UniProtKB-ARBA"/>
</dbReference>
<dbReference type="GO" id="GO:0140098">
    <property type="term" value="F:catalytic activity, acting on RNA"/>
    <property type="evidence" value="ECO:0007669"/>
    <property type="project" value="UniProtKB-ARBA"/>
</dbReference>
<evidence type="ECO:0000313" key="3">
    <source>
        <dbReference type="EMBL" id="GFP36312.1"/>
    </source>
</evidence>
<keyword evidence="1" id="KW-0472">Membrane</keyword>
<dbReference type="SUPFAM" id="SSF55120">
    <property type="entry name" value="Pseudouridine synthase"/>
    <property type="match status" value="1"/>
</dbReference>
<dbReference type="Gene3D" id="3.30.70.660">
    <property type="entry name" value="Pseudouridine synthase I, catalytic domain, C-terminal subdomain"/>
    <property type="match status" value="1"/>
</dbReference>
<comment type="caution">
    <text evidence="3">The sequence shown here is derived from an EMBL/GenBank/DDBJ whole genome shotgun (WGS) entry which is preliminary data.</text>
</comment>